<keyword evidence="9" id="KW-0325">Glycoprotein</keyword>
<accession>A0AAV1FYZ2</accession>
<keyword evidence="2" id="KW-1003">Cell membrane</keyword>
<dbReference type="PROSITE" id="PS00237">
    <property type="entry name" value="G_PROTEIN_RECEP_F1_1"/>
    <property type="match status" value="1"/>
</dbReference>
<reference evidence="14" key="1">
    <citation type="submission" date="2023-08" db="EMBL/GenBank/DDBJ databases">
        <authorList>
            <person name="Alioto T."/>
            <person name="Alioto T."/>
            <person name="Gomez Garrido J."/>
        </authorList>
    </citation>
    <scope>NUCLEOTIDE SEQUENCE</scope>
</reference>
<comment type="subcellular location">
    <subcellularLocation>
        <location evidence="1">Cell membrane</location>
        <topology evidence="1">Multi-pass membrane protein</topology>
    </subcellularLocation>
</comment>
<keyword evidence="6 12" id="KW-0472">Membrane</keyword>
<evidence type="ECO:0000256" key="4">
    <source>
        <dbReference type="ARBA" id="ARBA00022989"/>
    </source>
</evidence>
<gene>
    <name evidence="14" type="ORF">XNOV1_A000666</name>
</gene>
<dbReference type="GO" id="GO:0004930">
    <property type="term" value="F:G protein-coupled receptor activity"/>
    <property type="evidence" value="ECO:0007669"/>
    <property type="project" value="UniProtKB-KW"/>
</dbReference>
<evidence type="ECO:0000259" key="13">
    <source>
        <dbReference type="PROSITE" id="PS50262"/>
    </source>
</evidence>
<dbReference type="Pfam" id="PF00001">
    <property type="entry name" value="7tm_1"/>
    <property type="match status" value="1"/>
</dbReference>
<dbReference type="Proteomes" id="UP001178508">
    <property type="component" value="Chromosome 10"/>
</dbReference>
<evidence type="ECO:0000256" key="2">
    <source>
        <dbReference type="ARBA" id="ARBA00022475"/>
    </source>
</evidence>
<evidence type="ECO:0000256" key="12">
    <source>
        <dbReference type="SAM" id="Phobius"/>
    </source>
</evidence>
<name>A0AAV1FYZ2_XYRNO</name>
<dbReference type="PRINTS" id="PR00237">
    <property type="entry name" value="GPCRRHODOPSN"/>
</dbReference>
<evidence type="ECO:0000313" key="14">
    <source>
        <dbReference type="EMBL" id="CAJ1066034.1"/>
    </source>
</evidence>
<dbReference type="SUPFAM" id="SSF81321">
    <property type="entry name" value="Family A G protein-coupled receptor-like"/>
    <property type="match status" value="1"/>
</dbReference>
<organism evidence="14 15">
    <name type="scientific">Xyrichtys novacula</name>
    <name type="common">Pearly razorfish</name>
    <name type="synonym">Hemipteronotus novacula</name>
    <dbReference type="NCBI Taxonomy" id="13765"/>
    <lineage>
        <taxon>Eukaryota</taxon>
        <taxon>Metazoa</taxon>
        <taxon>Chordata</taxon>
        <taxon>Craniata</taxon>
        <taxon>Vertebrata</taxon>
        <taxon>Euteleostomi</taxon>
        <taxon>Actinopterygii</taxon>
        <taxon>Neopterygii</taxon>
        <taxon>Teleostei</taxon>
        <taxon>Neoteleostei</taxon>
        <taxon>Acanthomorphata</taxon>
        <taxon>Eupercaria</taxon>
        <taxon>Labriformes</taxon>
        <taxon>Labridae</taxon>
        <taxon>Xyrichtys</taxon>
    </lineage>
</organism>
<dbReference type="InterPro" id="IPR000276">
    <property type="entry name" value="GPCR_Rhodpsn"/>
</dbReference>
<keyword evidence="4 12" id="KW-1133">Transmembrane helix</keyword>
<evidence type="ECO:0000256" key="7">
    <source>
        <dbReference type="ARBA" id="ARBA00023157"/>
    </source>
</evidence>
<dbReference type="PANTHER" id="PTHR24234:SF8">
    <property type="entry name" value="G-PROTEIN COUPLED RECEPTOR 4-LIKE"/>
    <property type="match status" value="1"/>
</dbReference>
<keyword evidence="8 11" id="KW-0675">Receptor</keyword>
<feature type="transmembrane region" description="Helical" evidence="12">
    <location>
        <begin position="90"/>
        <end position="110"/>
    </location>
</feature>
<sequence length="182" mass="21536">MEDFFGNYTEQNISQYDHMTYDPYGDSYYMLNWYFYDNYTTFFWHPSGFTINSSLISRVATYIFVAIGMPLILLAIYSVYFMVRSDPVAAIYVINLLISDLIQLCCMFIVELPSVYWDLSSELYEVAVLASVGFMVSLSIERYMVIVHPLWYRIRRSVKFSLEERVRIKAFECCEVLQDEEQ</sequence>
<evidence type="ECO:0000256" key="6">
    <source>
        <dbReference type="ARBA" id="ARBA00023136"/>
    </source>
</evidence>
<dbReference type="PANTHER" id="PTHR24234">
    <property type="entry name" value="LYSOPHOSPHATIDIC ACID RECEPTOR 5/SPHINGOSYLPHOSPHORYLCHOLINE RECEPTOR"/>
    <property type="match status" value="1"/>
</dbReference>
<evidence type="ECO:0000313" key="15">
    <source>
        <dbReference type="Proteomes" id="UP001178508"/>
    </source>
</evidence>
<evidence type="ECO:0000256" key="1">
    <source>
        <dbReference type="ARBA" id="ARBA00004651"/>
    </source>
</evidence>
<proteinExistence type="inferred from homology"/>
<comment type="similarity">
    <text evidence="11">Belongs to the G-protein coupled receptor 1 family.</text>
</comment>
<evidence type="ECO:0000256" key="10">
    <source>
        <dbReference type="ARBA" id="ARBA00023224"/>
    </source>
</evidence>
<dbReference type="GO" id="GO:0005886">
    <property type="term" value="C:plasma membrane"/>
    <property type="evidence" value="ECO:0007669"/>
    <property type="project" value="UniProtKB-SubCell"/>
</dbReference>
<dbReference type="AlphaFoldDB" id="A0AAV1FYZ2"/>
<keyword evidence="5 11" id="KW-0297">G-protein coupled receptor</keyword>
<evidence type="ECO:0000256" key="9">
    <source>
        <dbReference type="ARBA" id="ARBA00023180"/>
    </source>
</evidence>
<evidence type="ECO:0000256" key="3">
    <source>
        <dbReference type="ARBA" id="ARBA00022692"/>
    </source>
</evidence>
<dbReference type="EMBL" id="OY660873">
    <property type="protein sequence ID" value="CAJ1066034.1"/>
    <property type="molecule type" value="Genomic_DNA"/>
</dbReference>
<feature type="transmembrane region" description="Helical" evidence="12">
    <location>
        <begin position="59"/>
        <end position="83"/>
    </location>
</feature>
<dbReference type="Gene3D" id="1.20.1070.10">
    <property type="entry name" value="Rhodopsin 7-helix transmembrane proteins"/>
    <property type="match status" value="1"/>
</dbReference>
<evidence type="ECO:0000256" key="8">
    <source>
        <dbReference type="ARBA" id="ARBA00023170"/>
    </source>
</evidence>
<feature type="domain" description="G-protein coupled receptors family 1 profile" evidence="13">
    <location>
        <begin position="68"/>
        <end position="159"/>
    </location>
</feature>
<keyword evidence="3 11" id="KW-0812">Transmembrane</keyword>
<keyword evidence="15" id="KW-1185">Reference proteome</keyword>
<dbReference type="InterPro" id="IPR017452">
    <property type="entry name" value="GPCR_Rhodpsn_7TM"/>
</dbReference>
<dbReference type="PROSITE" id="PS50262">
    <property type="entry name" value="G_PROTEIN_RECEP_F1_2"/>
    <property type="match status" value="1"/>
</dbReference>
<keyword evidence="10 11" id="KW-0807">Transducer</keyword>
<evidence type="ECO:0000256" key="11">
    <source>
        <dbReference type="RuleBase" id="RU000688"/>
    </source>
</evidence>
<feature type="transmembrane region" description="Helical" evidence="12">
    <location>
        <begin position="130"/>
        <end position="152"/>
    </location>
</feature>
<keyword evidence="7" id="KW-1015">Disulfide bond</keyword>
<evidence type="ECO:0000256" key="5">
    <source>
        <dbReference type="ARBA" id="ARBA00023040"/>
    </source>
</evidence>
<protein>
    <submittedName>
        <fullName evidence="14">Ovarian cancer G-protein coupled receptor 1-like</fullName>
    </submittedName>
</protein>